<keyword evidence="1" id="KW-0472">Membrane</keyword>
<keyword evidence="1" id="KW-0812">Transmembrane</keyword>
<evidence type="ECO:0000313" key="2">
    <source>
        <dbReference type="EMBL" id="AWX52930.1"/>
    </source>
</evidence>
<geneLocation type="mitochondrion" evidence="2"/>
<dbReference type="EMBL" id="MH319476">
    <property type="protein sequence ID" value="AWX52930.1"/>
    <property type="molecule type" value="Genomic_DNA"/>
</dbReference>
<dbReference type="AlphaFoldDB" id="A0A2Z4M8W1"/>
<organism evidence="2">
    <name type="scientific">Lactarius sp.</name>
    <name type="common">in: basidiomycete fungi</name>
    <dbReference type="NCBI Taxonomy" id="1886493"/>
    <lineage>
        <taxon>Eukaryota</taxon>
        <taxon>Fungi</taxon>
        <taxon>Dikarya</taxon>
        <taxon>Basidiomycota</taxon>
        <taxon>Agaricomycotina</taxon>
        <taxon>Agaricomycetes</taxon>
        <taxon>Russulales</taxon>
        <taxon>Russulaceae</taxon>
        <taxon>Lactarius</taxon>
    </lineage>
</organism>
<evidence type="ECO:0000256" key="1">
    <source>
        <dbReference type="SAM" id="Phobius"/>
    </source>
</evidence>
<keyword evidence="2" id="KW-0496">Mitochondrion</keyword>
<feature type="transmembrane region" description="Helical" evidence="1">
    <location>
        <begin position="48"/>
        <end position="72"/>
    </location>
</feature>
<reference evidence="2" key="1">
    <citation type="journal article" date="2019" name="Int. J. Biol. Macromol.">
        <title>Characterization and comparative analysis of six complete mitochondrial genomes from ectomycorrhizal fungi of the Lactarius genus and phylogenetic analysis of the Agaricomycetes.</title>
        <authorList>
            <person name="Li Q."/>
            <person name="Wang Q."/>
            <person name="Jin X."/>
            <person name="Chen Z."/>
            <person name="Xiong C."/>
            <person name="Li P."/>
            <person name="Liu Q."/>
            <person name="Huang W."/>
        </authorList>
    </citation>
    <scope>NUCLEOTIDE SEQUENCE</scope>
</reference>
<accession>A0A2Z4M8W1</accession>
<protein>
    <submittedName>
        <fullName evidence="2">Uncharacterized protein</fullName>
    </submittedName>
</protein>
<gene>
    <name evidence="2" type="primary">orf122</name>
</gene>
<feature type="transmembrane region" description="Helical" evidence="1">
    <location>
        <begin position="12"/>
        <end position="36"/>
    </location>
</feature>
<name>A0A2Z4M8W1_9AGAM</name>
<sequence>MILLIIRVIVFLYAIYNISGVYFIIPLIISLINIIWTTIYIQNNGPNYFLWIVRWLSILIIVIIIFINFNLIQISLYFYRYSNCFKLSENERTFLSDIYPGFSGIYIFTNIKTKKFYFFEID</sequence>
<proteinExistence type="predicted"/>
<keyword evidence="1" id="KW-1133">Transmembrane helix</keyword>